<dbReference type="AlphaFoldDB" id="A0A4R5NKS9"/>
<keyword evidence="4 10" id="KW-0812">Transmembrane</keyword>
<feature type="transmembrane region" description="Helical" evidence="10">
    <location>
        <begin position="274"/>
        <end position="291"/>
    </location>
</feature>
<dbReference type="PANTHER" id="PTHR10110:SF86">
    <property type="entry name" value="SODIUM_HYDROGEN EXCHANGER 7"/>
    <property type="match status" value="1"/>
</dbReference>
<protein>
    <recommendedName>
        <fullName evidence="11">Cation/H+ exchanger transmembrane domain-containing protein</fullName>
    </recommendedName>
</protein>
<evidence type="ECO:0000313" key="13">
    <source>
        <dbReference type="Proteomes" id="UP000294854"/>
    </source>
</evidence>
<evidence type="ECO:0000256" key="10">
    <source>
        <dbReference type="SAM" id="Phobius"/>
    </source>
</evidence>
<feature type="transmembrane region" description="Helical" evidence="10">
    <location>
        <begin position="352"/>
        <end position="374"/>
    </location>
</feature>
<feature type="transmembrane region" description="Helical" evidence="10">
    <location>
        <begin position="83"/>
        <end position="106"/>
    </location>
</feature>
<organism evidence="12 13">
    <name type="scientific">Secundilactobacillus malefermentans</name>
    <dbReference type="NCBI Taxonomy" id="176292"/>
    <lineage>
        <taxon>Bacteria</taxon>
        <taxon>Bacillati</taxon>
        <taxon>Bacillota</taxon>
        <taxon>Bacilli</taxon>
        <taxon>Lactobacillales</taxon>
        <taxon>Lactobacillaceae</taxon>
        <taxon>Secundilactobacillus</taxon>
    </lineage>
</organism>
<evidence type="ECO:0000256" key="5">
    <source>
        <dbReference type="ARBA" id="ARBA00022989"/>
    </source>
</evidence>
<feature type="transmembrane region" description="Helical" evidence="10">
    <location>
        <begin position="6"/>
        <end position="24"/>
    </location>
</feature>
<dbReference type="Proteomes" id="UP000294854">
    <property type="component" value="Unassembled WGS sequence"/>
</dbReference>
<feature type="domain" description="Cation/H+ exchanger transmembrane" evidence="11">
    <location>
        <begin position="13"/>
        <end position="409"/>
    </location>
</feature>
<sequence>MPIVEAVILLTTLVLASNIISHYLTFIPVSLIQVTLGLVIAIVFNVKIELETDWFLLLFIAPLLFNDGRRFPKQELWKLRGPIFANAILLVFITTIAGGFLIYLMIPKMPLPVAIALAAILSPTDPVAVQSISKRAKLPDAILHLVSGESLINDASGLIAFKYAVAATVTGYFSLAHATSDFLYISLVGLLAGLILMLAIELLKDILRRQGINDVVFNAVLQIITPFVIYLITEEVAHASGVIAVVASGALSHAQENRLIEDLPELRLVTENTWDIIIYLLNGIVFVILGIELPLATREIITNSEFSTMQAIAYSFGAWFIILVIRVIWILIYQTISYIRKRGKKPSLRVSLLSGLSGVRGAITMAGVLSIPLVTSTGAEFPERALALFVAAGVIIISLVVATITLPIISPRGGQPLQTRDSPINEEVEEVEDEEGNTLISVEEAKAYIMRLAVSKIEENRRLTNQRAAYDLILDYQFIIRRLEINFRDDELIQSTLQDEITLRRVGYNSELDSLEQLYKSRQISRNSYLVVGNRIRRSERRVVQSSGHLMMWSLRNGRVWGRQLVRNVRIWLMSDDTAEVEADINLIEREGSKAAIKALSTYLARKDVNEKQFDNQAIYHLVIHYRNRIERAKSTEQKSQEVYQKQINKLRTLALGAERNGVQSLLEAGNITWQMAASLREYINYSENVLMMSVDDDE</sequence>
<evidence type="ECO:0000256" key="8">
    <source>
        <dbReference type="ARBA" id="ARBA00023136"/>
    </source>
</evidence>
<keyword evidence="13" id="KW-1185">Reference proteome</keyword>
<dbReference type="GO" id="GO:0051453">
    <property type="term" value="P:regulation of intracellular pH"/>
    <property type="evidence" value="ECO:0007669"/>
    <property type="project" value="TreeGrafter"/>
</dbReference>
<keyword evidence="3" id="KW-1003">Cell membrane</keyword>
<comment type="caution">
    <text evidence="12">The sequence shown here is derived from an EMBL/GenBank/DDBJ whole genome shotgun (WGS) entry which is preliminary data.</text>
</comment>
<dbReference type="PANTHER" id="PTHR10110">
    <property type="entry name" value="SODIUM/HYDROGEN EXCHANGER"/>
    <property type="match status" value="1"/>
</dbReference>
<evidence type="ECO:0000256" key="6">
    <source>
        <dbReference type="ARBA" id="ARBA00023053"/>
    </source>
</evidence>
<reference evidence="12 13" key="1">
    <citation type="journal article" date="2019" name="Appl. Microbiol. Biotechnol.">
        <title>Uncovering carbohydrate metabolism through a genotype-phenotype association study of 56 lactic acid bacteria genomes.</title>
        <authorList>
            <person name="Buron-Moles G."/>
            <person name="Chailyan A."/>
            <person name="Dolejs I."/>
            <person name="Forster J."/>
            <person name="Miks M.H."/>
        </authorList>
    </citation>
    <scope>NUCLEOTIDE SEQUENCE [LARGE SCALE GENOMIC DNA]</scope>
    <source>
        <strain evidence="12 13">ATCC 49373</strain>
    </source>
</reference>
<evidence type="ECO:0000256" key="7">
    <source>
        <dbReference type="ARBA" id="ARBA00023065"/>
    </source>
</evidence>
<dbReference type="InterPro" id="IPR006153">
    <property type="entry name" value="Cation/H_exchanger_TM"/>
</dbReference>
<proteinExistence type="predicted"/>
<feature type="transmembrane region" description="Helical" evidence="10">
    <location>
        <begin position="182"/>
        <end position="203"/>
    </location>
</feature>
<evidence type="ECO:0000259" key="11">
    <source>
        <dbReference type="Pfam" id="PF00999"/>
    </source>
</evidence>
<dbReference type="EMBL" id="PUFO01000067">
    <property type="protein sequence ID" value="TDG75234.1"/>
    <property type="molecule type" value="Genomic_DNA"/>
</dbReference>
<evidence type="ECO:0000256" key="4">
    <source>
        <dbReference type="ARBA" id="ARBA00022692"/>
    </source>
</evidence>
<name>A0A4R5NKS9_9LACO</name>
<feature type="transmembrane region" description="Helical" evidence="10">
    <location>
        <begin position="215"/>
        <end position="232"/>
    </location>
</feature>
<keyword evidence="8 10" id="KW-0472">Membrane</keyword>
<keyword evidence="2" id="KW-0813">Transport</keyword>
<gene>
    <name evidence="12" type="ORF">C5L31_000151</name>
</gene>
<dbReference type="RefSeq" id="WP_010620599.1">
    <property type="nucleotide sequence ID" value="NZ_PUFO01000067.1"/>
</dbReference>
<keyword evidence="6" id="KW-0915">Sodium</keyword>
<dbReference type="GO" id="GO:0098719">
    <property type="term" value="P:sodium ion import across plasma membrane"/>
    <property type="evidence" value="ECO:0007669"/>
    <property type="project" value="TreeGrafter"/>
</dbReference>
<dbReference type="InterPro" id="IPR018422">
    <property type="entry name" value="Cation/H_exchanger_CPA1"/>
</dbReference>
<dbReference type="GO" id="GO:0015385">
    <property type="term" value="F:sodium:proton antiporter activity"/>
    <property type="evidence" value="ECO:0007669"/>
    <property type="project" value="InterPro"/>
</dbReference>
<dbReference type="STRING" id="1122149.FD44_GL001322"/>
<evidence type="ECO:0000256" key="2">
    <source>
        <dbReference type="ARBA" id="ARBA00022448"/>
    </source>
</evidence>
<comment type="subcellular location">
    <subcellularLocation>
        <location evidence="1">Cell membrane</location>
        <topology evidence="1">Multi-pass membrane protein</topology>
    </subcellularLocation>
</comment>
<dbReference type="OrthoDB" id="9809206at2"/>
<dbReference type="GO" id="GO:0005886">
    <property type="term" value="C:plasma membrane"/>
    <property type="evidence" value="ECO:0007669"/>
    <property type="project" value="UniProtKB-SubCell"/>
</dbReference>
<keyword evidence="9" id="KW-0739">Sodium transport</keyword>
<accession>A0A4R5NKS9</accession>
<evidence type="ECO:0000313" key="12">
    <source>
        <dbReference type="EMBL" id="TDG75234.1"/>
    </source>
</evidence>
<evidence type="ECO:0000256" key="9">
    <source>
        <dbReference type="ARBA" id="ARBA00023201"/>
    </source>
</evidence>
<evidence type="ECO:0000256" key="1">
    <source>
        <dbReference type="ARBA" id="ARBA00004651"/>
    </source>
</evidence>
<dbReference type="GO" id="GO:0015386">
    <property type="term" value="F:potassium:proton antiporter activity"/>
    <property type="evidence" value="ECO:0007669"/>
    <property type="project" value="TreeGrafter"/>
</dbReference>
<feature type="transmembrane region" description="Helical" evidence="10">
    <location>
        <begin position="311"/>
        <end position="332"/>
    </location>
</feature>
<keyword evidence="7" id="KW-0406">Ion transport</keyword>
<dbReference type="Pfam" id="PF00999">
    <property type="entry name" value="Na_H_Exchanger"/>
    <property type="match status" value="1"/>
</dbReference>
<evidence type="ECO:0000256" key="3">
    <source>
        <dbReference type="ARBA" id="ARBA00022475"/>
    </source>
</evidence>
<feature type="transmembrane region" description="Helical" evidence="10">
    <location>
        <begin position="386"/>
        <end position="409"/>
    </location>
</feature>
<dbReference type="Gene3D" id="6.10.140.1330">
    <property type="match status" value="1"/>
</dbReference>
<keyword evidence="5 10" id="KW-1133">Transmembrane helix</keyword>